<comment type="caution">
    <text evidence="6">The sequence shown here is derived from an EMBL/GenBank/DDBJ whole genome shotgun (WGS) entry which is preliminary data.</text>
</comment>
<dbReference type="Pfam" id="PF00496">
    <property type="entry name" value="SBP_bac_5"/>
    <property type="match status" value="1"/>
</dbReference>
<evidence type="ECO:0000313" key="6">
    <source>
        <dbReference type="EMBL" id="MVA98269.1"/>
    </source>
</evidence>
<dbReference type="PANTHER" id="PTHR30290:SF64">
    <property type="entry name" value="ABC TRANSPORTER PERIPLASMIC BINDING PROTEIN"/>
    <property type="match status" value="1"/>
</dbReference>
<dbReference type="GO" id="GO:1904680">
    <property type="term" value="F:peptide transmembrane transporter activity"/>
    <property type="evidence" value="ECO:0007669"/>
    <property type="project" value="TreeGrafter"/>
</dbReference>
<sequence length="623" mass="70018">MTNTLPRRDFLSLAGAALAVSHLPGLALAAPPAGRSLHGLSAFGDLKYAPGFTHFDYASPDAPVGGTFNFSPPNWGFNQNVLTFNTLNSFVPRGDAPPRMELCFDALMTRALDEPDALYGLVAETATISDDRNSFTFALRPQARFHDGTKLTAHDVAFSYNLFKQKGHPSLLLPLTHMREAVAVDDHTFRISFSGAQSARTILAVSVFPIVSKAFYEANPFDSSELRPPLGSGAYKVGRFEPGRWIEYDRVEDYWARDLPVARGLGHFGRIRIEFYQERQAGFEAFKKGEVTYRQEFTSRVWATGYDFPALNEGKVAKREFPSELRPSMQAWALNQRRERFRDRRVREAVGLCFDFEWTRRNLFYGAYERSHSTFERSDYKATGLPSPAELEILERFRGQIPEEAFGEAVMPPVSDGSGRDRALLSRAARLLAEAGWERDGTLVRNDKGETLALEILVRDQVFVRVDSPFVENMKAVGIDASIRLVDATQYQARQLDFDFDMLGIAASFTATPTGDELTHYFHSRSAKLPGSRNLPGTADPAVDALIALVEEADDRESFTVAMRALDRVLRARHDWIPNWHAANHRAAYWDMFGFKEPKPDYGFPVETLWWVDPDKAEAIGKS</sequence>
<dbReference type="InterPro" id="IPR039424">
    <property type="entry name" value="SBP_5"/>
</dbReference>
<dbReference type="PROSITE" id="PS51318">
    <property type="entry name" value="TAT"/>
    <property type="match status" value="1"/>
</dbReference>
<dbReference type="Proteomes" id="UP000463224">
    <property type="component" value="Unassembled WGS sequence"/>
</dbReference>
<name>A0A844QKU8_9HYPH</name>
<accession>A0A844QKU8</accession>
<keyword evidence="7" id="KW-1185">Reference proteome</keyword>
<dbReference type="GO" id="GO:0043190">
    <property type="term" value="C:ATP-binding cassette (ABC) transporter complex"/>
    <property type="evidence" value="ECO:0007669"/>
    <property type="project" value="InterPro"/>
</dbReference>
<reference evidence="6 7" key="1">
    <citation type="submission" date="2019-12" db="EMBL/GenBank/DDBJ databases">
        <title>Nitratireductor arenosus sp. nov., Isolated from sea sand, Jeju island, South Korea.</title>
        <authorList>
            <person name="Kim W."/>
        </authorList>
    </citation>
    <scope>NUCLEOTIDE SEQUENCE [LARGE SCALE GENOMIC DNA]</scope>
    <source>
        <strain evidence="6 7">CAU 1489</strain>
    </source>
</reference>
<dbReference type="CDD" id="cd08497">
    <property type="entry name" value="MbnE-like"/>
    <property type="match status" value="1"/>
</dbReference>
<evidence type="ECO:0000259" key="5">
    <source>
        <dbReference type="Pfam" id="PF00496"/>
    </source>
</evidence>
<evidence type="ECO:0000256" key="4">
    <source>
        <dbReference type="SAM" id="SignalP"/>
    </source>
</evidence>
<dbReference type="PANTHER" id="PTHR30290">
    <property type="entry name" value="PERIPLASMIC BINDING COMPONENT OF ABC TRANSPORTER"/>
    <property type="match status" value="1"/>
</dbReference>
<evidence type="ECO:0000256" key="3">
    <source>
        <dbReference type="ARBA" id="ARBA00022729"/>
    </source>
</evidence>
<dbReference type="PIRSF" id="PIRSF002741">
    <property type="entry name" value="MppA"/>
    <property type="match status" value="1"/>
</dbReference>
<protein>
    <submittedName>
        <fullName evidence="6">ABC transporter substrate-binding protein</fullName>
    </submittedName>
</protein>
<gene>
    <name evidence="6" type="ORF">GN330_13540</name>
</gene>
<dbReference type="SUPFAM" id="SSF53850">
    <property type="entry name" value="Periplasmic binding protein-like II"/>
    <property type="match status" value="1"/>
</dbReference>
<feature type="chain" id="PRO_5032554545" evidence="4">
    <location>
        <begin position="30"/>
        <end position="623"/>
    </location>
</feature>
<dbReference type="Gene3D" id="3.40.190.10">
    <property type="entry name" value="Periplasmic binding protein-like II"/>
    <property type="match status" value="1"/>
</dbReference>
<dbReference type="RefSeq" id="WP_156713224.1">
    <property type="nucleotide sequence ID" value="NZ_WPHG01000003.1"/>
</dbReference>
<dbReference type="EMBL" id="WPHG01000003">
    <property type="protein sequence ID" value="MVA98269.1"/>
    <property type="molecule type" value="Genomic_DNA"/>
</dbReference>
<comment type="subcellular location">
    <subcellularLocation>
        <location evidence="1">Periplasm</location>
    </subcellularLocation>
</comment>
<feature type="signal peptide" evidence="4">
    <location>
        <begin position="1"/>
        <end position="29"/>
    </location>
</feature>
<evidence type="ECO:0000256" key="2">
    <source>
        <dbReference type="ARBA" id="ARBA00005695"/>
    </source>
</evidence>
<dbReference type="AlphaFoldDB" id="A0A844QKU8"/>
<evidence type="ECO:0000313" key="7">
    <source>
        <dbReference type="Proteomes" id="UP000463224"/>
    </source>
</evidence>
<comment type="similarity">
    <text evidence="2">Belongs to the bacterial solute-binding protein 5 family.</text>
</comment>
<dbReference type="InterPro" id="IPR030678">
    <property type="entry name" value="Peptide/Ni-bd"/>
</dbReference>
<proteinExistence type="inferred from homology"/>
<dbReference type="GO" id="GO:0042884">
    <property type="term" value="P:microcin transport"/>
    <property type="evidence" value="ECO:0007669"/>
    <property type="project" value="TreeGrafter"/>
</dbReference>
<evidence type="ECO:0000256" key="1">
    <source>
        <dbReference type="ARBA" id="ARBA00004418"/>
    </source>
</evidence>
<dbReference type="InterPro" id="IPR006311">
    <property type="entry name" value="TAT_signal"/>
</dbReference>
<dbReference type="GO" id="GO:0030288">
    <property type="term" value="C:outer membrane-bounded periplasmic space"/>
    <property type="evidence" value="ECO:0007669"/>
    <property type="project" value="TreeGrafter"/>
</dbReference>
<dbReference type="InterPro" id="IPR000914">
    <property type="entry name" value="SBP_5_dom"/>
</dbReference>
<keyword evidence="3 4" id="KW-0732">Signal</keyword>
<organism evidence="6 7">
    <name type="scientific">Nitratireductor arenosus</name>
    <dbReference type="NCBI Taxonomy" id="2682096"/>
    <lineage>
        <taxon>Bacteria</taxon>
        <taxon>Pseudomonadati</taxon>
        <taxon>Pseudomonadota</taxon>
        <taxon>Alphaproteobacteria</taxon>
        <taxon>Hyphomicrobiales</taxon>
        <taxon>Phyllobacteriaceae</taxon>
        <taxon>Nitratireductor</taxon>
    </lineage>
</organism>
<feature type="domain" description="Solute-binding protein family 5" evidence="5">
    <location>
        <begin position="119"/>
        <end position="524"/>
    </location>
</feature>
<dbReference type="Gene3D" id="3.10.105.10">
    <property type="entry name" value="Dipeptide-binding Protein, Domain 3"/>
    <property type="match status" value="1"/>
</dbReference>
<dbReference type="GO" id="GO:0015833">
    <property type="term" value="P:peptide transport"/>
    <property type="evidence" value="ECO:0007669"/>
    <property type="project" value="TreeGrafter"/>
</dbReference>